<dbReference type="NCBIfam" id="TIGR02530">
    <property type="entry name" value="flg_new"/>
    <property type="match status" value="1"/>
</dbReference>
<dbReference type="RefSeq" id="WP_242948265.1">
    <property type="nucleotide sequence ID" value="NZ_FOKI01000002.1"/>
</dbReference>
<dbReference type="AlphaFoldDB" id="A0A1I0VE58"/>
<evidence type="ECO:0000313" key="2">
    <source>
        <dbReference type="Proteomes" id="UP000198619"/>
    </source>
</evidence>
<dbReference type="Proteomes" id="UP000198619">
    <property type="component" value="Unassembled WGS sequence"/>
</dbReference>
<keyword evidence="1" id="KW-0966">Cell projection</keyword>
<proteinExistence type="predicted"/>
<dbReference type="Pfam" id="PF12611">
    <property type="entry name" value="Flagellar_put"/>
    <property type="match status" value="1"/>
</dbReference>
<reference evidence="1 2" key="1">
    <citation type="submission" date="2016-10" db="EMBL/GenBank/DDBJ databases">
        <authorList>
            <person name="de Groot N.N."/>
        </authorList>
    </citation>
    <scope>NUCLEOTIDE SEQUENCE [LARGE SCALE GENOMIC DNA]</scope>
    <source>
        <strain evidence="1 2">DSM 12271</strain>
    </source>
</reference>
<sequence length="127" mass="14439">MVRFINGKPYSVGQFPESNYSNKDNVNRPKSTTSFKDVLNDKINDNGFKVSAHASQRMRDLNLTKEDNKKLTEAFDKAKEKGCKNSVFLYKDVAFIASVENRTIITAVERERAKENVFTNIDSVVVL</sequence>
<keyword evidence="1" id="KW-0969">Cilium</keyword>
<keyword evidence="2" id="KW-1185">Reference proteome</keyword>
<evidence type="ECO:0000313" key="1">
    <source>
        <dbReference type="EMBL" id="SFA74739.1"/>
    </source>
</evidence>
<dbReference type="EMBL" id="FOKI01000002">
    <property type="protein sequence ID" value="SFA74739.1"/>
    <property type="molecule type" value="Genomic_DNA"/>
</dbReference>
<dbReference type="InterPro" id="IPR013367">
    <property type="entry name" value="Flagellar_put"/>
</dbReference>
<keyword evidence="1" id="KW-0282">Flagellum</keyword>
<accession>A0A1I0VE58</accession>
<dbReference type="STRING" id="84698.SAMN04488528_100221"/>
<gene>
    <name evidence="1" type="ORF">SAMN04488528_100221</name>
</gene>
<organism evidence="1 2">
    <name type="scientific">Clostridium frigidicarnis</name>
    <dbReference type="NCBI Taxonomy" id="84698"/>
    <lineage>
        <taxon>Bacteria</taxon>
        <taxon>Bacillati</taxon>
        <taxon>Bacillota</taxon>
        <taxon>Clostridia</taxon>
        <taxon>Eubacteriales</taxon>
        <taxon>Clostridiaceae</taxon>
        <taxon>Clostridium</taxon>
    </lineage>
</organism>
<name>A0A1I0VE58_9CLOT</name>
<protein>
    <submittedName>
        <fullName evidence="1">Flagellar operon protein</fullName>
    </submittedName>
</protein>